<evidence type="ECO:0000313" key="3">
    <source>
        <dbReference type="EMBL" id="TYT26510.1"/>
    </source>
</evidence>
<evidence type="ECO:0008006" key="5">
    <source>
        <dbReference type="Google" id="ProtNLM"/>
    </source>
</evidence>
<feature type="transmembrane region" description="Helical" evidence="2">
    <location>
        <begin position="29"/>
        <end position="52"/>
    </location>
</feature>
<feature type="transmembrane region" description="Helical" evidence="2">
    <location>
        <begin position="149"/>
        <end position="171"/>
    </location>
</feature>
<evidence type="ECO:0000256" key="1">
    <source>
        <dbReference type="SAM" id="MobiDB-lite"/>
    </source>
</evidence>
<protein>
    <recommendedName>
        <fullName evidence="5">Peptidase family M50</fullName>
    </recommendedName>
</protein>
<dbReference type="OrthoDB" id="5974329at2"/>
<keyword evidence="2" id="KW-1133">Transmembrane helix</keyword>
<feature type="transmembrane region" description="Helical" evidence="2">
    <location>
        <begin position="177"/>
        <end position="198"/>
    </location>
</feature>
<name>A0A5D4XUM8_9GAMM</name>
<reference evidence="3 4" key="1">
    <citation type="submission" date="2019-08" db="EMBL/GenBank/DDBJ databases">
        <title>Luteimonas viscosus sp. nov., isolated from soil of a sunflower field.</title>
        <authorList>
            <person name="Jianli Z."/>
            <person name="Ying Z."/>
        </authorList>
    </citation>
    <scope>NUCLEOTIDE SEQUENCE [LARGE SCALE GENOMIC DNA]</scope>
    <source>
        <strain evidence="3 4">XBU10</strain>
    </source>
</reference>
<keyword evidence="4" id="KW-1185">Reference proteome</keyword>
<dbReference type="EMBL" id="VTFT01000001">
    <property type="protein sequence ID" value="TYT26510.1"/>
    <property type="molecule type" value="Genomic_DNA"/>
</dbReference>
<gene>
    <name evidence="3" type="ORF">FZO89_09705</name>
</gene>
<keyword evidence="2" id="KW-0812">Transmembrane</keyword>
<dbReference type="AlphaFoldDB" id="A0A5D4XUM8"/>
<sequence length="396" mass="41296">MNVDRDDVAPDLAAFHPPAAPPPPPRGKALLKCVMFFLLSAFVGGIAGWGVARAGLPFGNALPAVSWGWVLAFAVLMAWPHIVLHEAGHALCGLARGMRPIAFGIGPLRWDRGGSGWRFRHGSRVAGISGFAALLPVGDRGLSRTDQALYLLGGPLANLATAAFALALLPLAGEGRVLASFLLGTAGSALLLGLANLAPFRSQGWRSDGRGLLDLLRRSPDAALQQRIAQLLALNMAGVRPRDWPGELVPGPLPASASPMLAVNGDILRLSWAMDRGDDVAAAAAAQRVTAKFNTLPEAFRPHLAIALAGHVARNLRNAALLAAWRPLCEGGVTDLAPMRAWLDAELAVQTGAPDAGDAIVAAHGSLDRAADPVTAQLLGEYLEELGRRTGGAGDR</sequence>
<dbReference type="RefSeq" id="WP_149103061.1">
    <property type="nucleotide sequence ID" value="NZ_VTFT01000001.1"/>
</dbReference>
<feature type="transmembrane region" description="Helical" evidence="2">
    <location>
        <begin position="64"/>
        <end position="84"/>
    </location>
</feature>
<evidence type="ECO:0000256" key="2">
    <source>
        <dbReference type="SAM" id="Phobius"/>
    </source>
</evidence>
<comment type="caution">
    <text evidence="3">The sequence shown here is derived from an EMBL/GenBank/DDBJ whole genome shotgun (WGS) entry which is preliminary data.</text>
</comment>
<organism evidence="3 4">
    <name type="scientific">Luteimonas viscosa</name>
    <dbReference type="NCBI Taxonomy" id="1132694"/>
    <lineage>
        <taxon>Bacteria</taxon>
        <taxon>Pseudomonadati</taxon>
        <taxon>Pseudomonadota</taxon>
        <taxon>Gammaproteobacteria</taxon>
        <taxon>Lysobacterales</taxon>
        <taxon>Lysobacteraceae</taxon>
        <taxon>Luteimonas</taxon>
    </lineage>
</organism>
<keyword evidence="2" id="KW-0472">Membrane</keyword>
<feature type="region of interest" description="Disordered" evidence="1">
    <location>
        <begin position="1"/>
        <end position="20"/>
    </location>
</feature>
<evidence type="ECO:0000313" key="4">
    <source>
        <dbReference type="Proteomes" id="UP000324973"/>
    </source>
</evidence>
<dbReference type="Proteomes" id="UP000324973">
    <property type="component" value="Unassembled WGS sequence"/>
</dbReference>
<proteinExistence type="predicted"/>
<accession>A0A5D4XUM8</accession>